<sequence length="73" mass="7834">MLTRYVLKHFHFCCGIGGGAKGFNQNREVVGHLQADWRCIGGVDVDSGALRVLGPNSNVAIQPDRNVLITPGS</sequence>
<gene>
    <name evidence="1" type="ORF">A4V15_20690</name>
</gene>
<evidence type="ECO:0000313" key="2">
    <source>
        <dbReference type="Proteomes" id="UP000078356"/>
    </source>
</evidence>
<protein>
    <submittedName>
        <fullName evidence="1">Uncharacterized protein</fullName>
    </submittedName>
</protein>
<dbReference type="Proteomes" id="UP000078356">
    <property type="component" value="Unassembled WGS sequence"/>
</dbReference>
<dbReference type="AlphaFoldDB" id="A0A178LDJ2"/>
<evidence type="ECO:0000313" key="1">
    <source>
        <dbReference type="EMBL" id="OAN28466.1"/>
    </source>
</evidence>
<reference evidence="1 2" key="1">
    <citation type="submission" date="2016-04" db="EMBL/GenBank/DDBJ databases">
        <title>Draft Genome Sequences of Staphylococcus capitis Strain H36, S. capitis Strain H65, S. cohnii Strain H62, S. hominis Strain H69, Mycobacterium iranicum Strain H39, Plantibacter sp. Strain H53, Pseudomonas oryzihabitans Strain H72, and Microbacterium sp. Strain H83, isolated from residential settings.</title>
        <authorList>
            <person name="Lymperopoulou D."/>
            <person name="Adams R.I."/>
            <person name="Lindow S."/>
            <person name="Coil D.A."/>
            <person name="Jospin G."/>
            <person name="Eisen J.A."/>
        </authorList>
    </citation>
    <scope>NUCLEOTIDE SEQUENCE [LARGE SCALE GENOMIC DNA]</scope>
    <source>
        <strain evidence="1 2">H72</strain>
    </source>
</reference>
<dbReference type="EMBL" id="LWCR01000022">
    <property type="protein sequence ID" value="OAN28466.1"/>
    <property type="molecule type" value="Genomic_DNA"/>
</dbReference>
<comment type="caution">
    <text evidence="1">The sequence shown here is derived from an EMBL/GenBank/DDBJ whole genome shotgun (WGS) entry which is preliminary data.</text>
</comment>
<organism evidence="1 2">
    <name type="scientific">Pseudomonas oryzihabitans</name>
    <dbReference type="NCBI Taxonomy" id="47885"/>
    <lineage>
        <taxon>Bacteria</taxon>
        <taxon>Pseudomonadati</taxon>
        <taxon>Pseudomonadota</taxon>
        <taxon>Gammaproteobacteria</taxon>
        <taxon>Pseudomonadales</taxon>
        <taxon>Pseudomonadaceae</taxon>
        <taxon>Pseudomonas</taxon>
    </lineage>
</organism>
<proteinExistence type="predicted"/>
<name>A0A178LDJ2_9PSED</name>
<accession>A0A178LDJ2</accession>